<gene>
    <name evidence="2" type="ORF">WICPIJ_007873</name>
</gene>
<dbReference type="EMBL" id="JAEUBG010004553">
    <property type="protein sequence ID" value="KAH3681178.1"/>
    <property type="molecule type" value="Genomic_DNA"/>
</dbReference>
<accession>A0A9P8PZ56</accession>
<dbReference type="AlphaFoldDB" id="A0A9P8PZ56"/>
<reference evidence="2" key="2">
    <citation type="submission" date="2021-01" db="EMBL/GenBank/DDBJ databases">
        <authorList>
            <person name="Schikora-Tamarit M.A."/>
        </authorList>
    </citation>
    <scope>NUCLEOTIDE SEQUENCE</scope>
    <source>
        <strain evidence="2">CBS2887</strain>
    </source>
</reference>
<organism evidence="2 3">
    <name type="scientific">Wickerhamomyces pijperi</name>
    <name type="common">Yeast</name>
    <name type="synonym">Pichia pijperi</name>
    <dbReference type="NCBI Taxonomy" id="599730"/>
    <lineage>
        <taxon>Eukaryota</taxon>
        <taxon>Fungi</taxon>
        <taxon>Dikarya</taxon>
        <taxon>Ascomycota</taxon>
        <taxon>Saccharomycotina</taxon>
        <taxon>Saccharomycetes</taxon>
        <taxon>Phaffomycetales</taxon>
        <taxon>Wickerhamomycetaceae</taxon>
        <taxon>Wickerhamomyces</taxon>
    </lineage>
</organism>
<evidence type="ECO:0000313" key="3">
    <source>
        <dbReference type="Proteomes" id="UP000774326"/>
    </source>
</evidence>
<proteinExistence type="predicted"/>
<evidence type="ECO:0000256" key="1">
    <source>
        <dbReference type="SAM" id="MobiDB-lite"/>
    </source>
</evidence>
<comment type="caution">
    <text evidence="2">The sequence shown here is derived from an EMBL/GenBank/DDBJ whole genome shotgun (WGS) entry which is preliminary data.</text>
</comment>
<evidence type="ECO:0000313" key="2">
    <source>
        <dbReference type="EMBL" id="KAH3681178.1"/>
    </source>
</evidence>
<protein>
    <submittedName>
        <fullName evidence="2">Uncharacterized protein</fullName>
    </submittedName>
</protein>
<reference evidence="2" key="1">
    <citation type="journal article" date="2021" name="Open Biol.">
        <title>Shared evolutionary footprints suggest mitochondrial oxidative damage underlies multiple complex I losses in fungi.</title>
        <authorList>
            <person name="Schikora-Tamarit M.A."/>
            <person name="Marcet-Houben M."/>
            <person name="Nosek J."/>
            <person name="Gabaldon T."/>
        </authorList>
    </citation>
    <scope>NUCLEOTIDE SEQUENCE</scope>
    <source>
        <strain evidence="2">CBS2887</strain>
    </source>
</reference>
<name>A0A9P8PZ56_WICPI</name>
<sequence>MNLLYLSMTSGSLISINASSFGTYDVPTSLMLYCNSLSWLAMLPVSLNPVEISKSSTPSSLTISSKSSAPRSTTSSKTSS</sequence>
<dbReference type="Proteomes" id="UP000774326">
    <property type="component" value="Unassembled WGS sequence"/>
</dbReference>
<keyword evidence="3" id="KW-1185">Reference proteome</keyword>
<feature type="region of interest" description="Disordered" evidence="1">
    <location>
        <begin position="52"/>
        <end position="80"/>
    </location>
</feature>